<evidence type="ECO:0000313" key="3">
    <source>
        <dbReference type="Proteomes" id="UP000032266"/>
    </source>
</evidence>
<sequence length="60" mass="6900">MAKVRFGHLFFLPLPFFEPEDRAIIVIIYGIFPSKITINLALTLANSDTFLKHIFNPTYS</sequence>
<name>A0A0C5VLS1_9GAMM</name>
<dbReference type="HOGENOM" id="CLU_2935061_0_0_6"/>
<gene>
    <name evidence="2" type="ORF">YC6258_02235</name>
</gene>
<dbReference type="Proteomes" id="UP000032266">
    <property type="component" value="Chromosome"/>
</dbReference>
<keyword evidence="1" id="KW-0472">Membrane</keyword>
<organism evidence="2 3">
    <name type="scientific">Gynuella sunshinyii YC6258</name>
    <dbReference type="NCBI Taxonomy" id="1445510"/>
    <lineage>
        <taxon>Bacteria</taxon>
        <taxon>Pseudomonadati</taxon>
        <taxon>Pseudomonadota</taxon>
        <taxon>Gammaproteobacteria</taxon>
        <taxon>Oceanospirillales</taxon>
        <taxon>Saccharospirillaceae</taxon>
        <taxon>Gynuella</taxon>
    </lineage>
</organism>
<evidence type="ECO:0000313" key="2">
    <source>
        <dbReference type="EMBL" id="AJQ94273.1"/>
    </source>
</evidence>
<accession>A0A0C5VLS1</accession>
<keyword evidence="1" id="KW-0812">Transmembrane</keyword>
<dbReference type="AlphaFoldDB" id="A0A0C5VLS1"/>
<keyword evidence="1" id="KW-1133">Transmembrane helix</keyword>
<reference evidence="2 3" key="1">
    <citation type="submission" date="2014-01" db="EMBL/GenBank/DDBJ databases">
        <title>Full genme sequencing of cellulolytic bacterium Gynuella sunshinyii YC6258T gen. nov., sp. nov.</title>
        <authorList>
            <person name="Khan H."/>
            <person name="Chung E.J."/>
            <person name="Chung Y.R."/>
        </authorList>
    </citation>
    <scope>NUCLEOTIDE SEQUENCE [LARGE SCALE GENOMIC DNA]</scope>
    <source>
        <strain evidence="2 3">YC6258</strain>
    </source>
</reference>
<protein>
    <submittedName>
        <fullName evidence="2">Uncharacterized protein</fullName>
    </submittedName>
</protein>
<dbReference type="KEGG" id="gsn:YC6258_02235"/>
<dbReference type="EMBL" id="CP007142">
    <property type="protein sequence ID" value="AJQ94273.1"/>
    <property type="molecule type" value="Genomic_DNA"/>
</dbReference>
<proteinExistence type="predicted"/>
<keyword evidence="3" id="KW-1185">Reference proteome</keyword>
<feature type="transmembrane region" description="Helical" evidence="1">
    <location>
        <begin position="23"/>
        <end position="45"/>
    </location>
</feature>
<evidence type="ECO:0000256" key="1">
    <source>
        <dbReference type="SAM" id="Phobius"/>
    </source>
</evidence>